<dbReference type="Gene3D" id="2.60.40.3170">
    <property type="match status" value="1"/>
</dbReference>
<feature type="domain" description="Tripeptidyl-peptidase II first Ig-like" evidence="8">
    <location>
        <begin position="173"/>
        <end position="293"/>
    </location>
</feature>
<dbReference type="InterPro" id="IPR050131">
    <property type="entry name" value="Peptidase_S8_subtilisin-like"/>
</dbReference>
<keyword evidence="4" id="KW-0720">Serine protease</keyword>
<dbReference type="EMBL" id="LGRX02034815">
    <property type="protein sequence ID" value="KAK3236845.1"/>
    <property type="molecule type" value="Genomic_DNA"/>
</dbReference>
<accession>A0AAE0ES52</accession>
<name>A0AAE0ES52_9CHLO</name>
<evidence type="ECO:0000313" key="11">
    <source>
        <dbReference type="Proteomes" id="UP001190700"/>
    </source>
</evidence>
<dbReference type="Gene3D" id="1.25.40.710">
    <property type="match status" value="1"/>
</dbReference>
<dbReference type="InterPro" id="IPR046939">
    <property type="entry name" value="TPPII_C_sf"/>
</dbReference>
<dbReference type="PANTHER" id="PTHR43806">
    <property type="entry name" value="PEPTIDASE S8"/>
    <property type="match status" value="1"/>
</dbReference>
<keyword evidence="2" id="KW-0645">Protease</keyword>
<feature type="domain" description="Tripeptidyl-peptidase II galactose-binding" evidence="9">
    <location>
        <begin position="323"/>
        <end position="410"/>
    </location>
</feature>
<dbReference type="Pfam" id="PF00082">
    <property type="entry name" value="Peptidase_S8"/>
    <property type="match status" value="1"/>
</dbReference>
<dbReference type="InterPro" id="IPR046940">
    <property type="entry name" value="TPPII_Ig-like_sf"/>
</dbReference>
<evidence type="ECO:0000313" key="10">
    <source>
        <dbReference type="EMBL" id="KAK3236845.1"/>
    </source>
</evidence>
<dbReference type="InterPro" id="IPR023828">
    <property type="entry name" value="Peptidase_S8_Ser-AS"/>
</dbReference>
<sequence length="924" mass="100302">GNEGPGLSTVGAPGGTASSIISVGAYVTPDLASAGHSLREPLPEGLQYTWSSRGPTTDGALGVCLSAPGGAIAPVPKWTLERRTLMNGTSMASPCACGGIALVLSAAMQAGIHTSPAIVRRALENTAKLTSTLSDAHLTMGRGLLQVGSAFQYLKRSAEEKWDELDVRYEVSTQVSGGGEAGRGLIVREPMQWQQSAVEAIVTVQPRMHEDADNVAQRGEFEEKLQLSSTASWLKCPTSLLLAHNGRSFTVRVDLEEAAKEALPQGGVAYAEVIGESRSHPGRGALFRVPVTLMRPSQDYASTFEKDDPTPTNPMFSFALREGKMERRFLEVPMTAGWAEMTVRAGGAGMDAPRAYFVHTLHGARRTRLDDNSDRKFVGLSPGEAKSWAVKTVPGTTMEVLVAQMWQSLGASHIQLEVTFHGLETSDKHITIDGSAGPTRVDCIAPLRMESFKPEAKLTTVRTALRPSKAVMSPLRDPRDQLPDGRVIHALVLTYTLSVKEPGTFTPRLPGINRQVYDGEFEAQMYMVFNCHKQLLATGDIYPEEVKLGKGEHTIRVLLRHDDAALLDKMRTLPLLLERTLADAIPVPLTETLREAVVGGKPVAKCTLPVGKRVVTFLGHVAEDKLPKEAAAQKDSPGPVTLAGHVTWGEVSQQAGGGAAPNKQLLTYIPQTPIPETKSDGAENAEDAGGEAEAHGVVIARQAQKARVTALSKLKAETQAEWEEAKKCAEAIGETAQSAAERRELHSARLTLCNHKAGRKDRLQEVVEEAETLIALIDVDELTKHVAMKCEEEGSEAEKRRKDMEDVKKALVAAIKARCEALLDLHPNAPPAGTPDAFEESFRELRRWDDPAKTLLGARQEARCGRPCAALQAIQKMMDDGDKPADKEMHEMQIKLMETLGWLHMVESQSAWLRSRFPPDFPLF</sequence>
<evidence type="ECO:0000259" key="6">
    <source>
        <dbReference type="Pfam" id="PF00082"/>
    </source>
</evidence>
<evidence type="ECO:0000256" key="5">
    <source>
        <dbReference type="PROSITE-ProRule" id="PRU01240"/>
    </source>
</evidence>
<evidence type="ECO:0000259" key="7">
    <source>
        <dbReference type="Pfam" id="PF12580"/>
    </source>
</evidence>
<comment type="caution">
    <text evidence="10">The sequence shown here is derived from an EMBL/GenBank/DDBJ whole genome shotgun (WGS) entry which is preliminary data.</text>
</comment>
<proteinExistence type="inferred from homology"/>
<keyword evidence="3" id="KW-0378">Hydrolase</keyword>
<dbReference type="GO" id="GO:0006508">
    <property type="term" value="P:proteolysis"/>
    <property type="evidence" value="ECO:0007669"/>
    <property type="project" value="UniProtKB-KW"/>
</dbReference>
<dbReference type="GO" id="GO:0005829">
    <property type="term" value="C:cytosol"/>
    <property type="evidence" value="ECO:0007669"/>
    <property type="project" value="TreeGrafter"/>
</dbReference>
<keyword evidence="11" id="KW-1185">Reference proteome</keyword>
<dbReference type="Pfam" id="PF21223">
    <property type="entry name" value="TPPII_Ig-like-1"/>
    <property type="match status" value="1"/>
</dbReference>
<evidence type="ECO:0000256" key="3">
    <source>
        <dbReference type="ARBA" id="ARBA00022801"/>
    </source>
</evidence>
<evidence type="ECO:0000256" key="1">
    <source>
        <dbReference type="ARBA" id="ARBA00011073"/>
    </source>
</evidence>
<dbReference type="InterPro" id="IPR048384">
    <property type="entry name" value="TPPII_GBD"/>
</dbReference>
<comment type="caution">
    <text evidence="5">Lacks conserved residue(s) required for the propagation of feature annotation.</text>
</comment>
<dbReference type="PROSITE" id="PS51892">
    <property type="entry name" value="SUBTILASE"/>
    <property type="match status" value="1"/>
</dbReference>
<evidence type="ECO:0000256" key="2">
    <source>
        <dbReference type="ARBA" id="ARBA00022670"/>
    </source>
</evidence>
<evidence type="ECO:0000256" key="4">
    <source>
        <dbReference type="ARBA" id="ARBA00022825"/>
    </source>
</evidence>
<feature type="domain" description="Peptidase S8/S53" evidence="6">
    <location>
        <begin position="1"/>
        <end position="133"/>
    </location>
</feature>
<protein>
    <submittedName>
        <fullName evidence="10">Tripeptidyl-peptidase II Tpp2</fullName>
    </submittedName>
</protein>
<dbReference type="Proteomes" id="UP001190700">
    <property type="component" value="Unassembled WGS sequence"/>
</dbReference>
<dbReference type="InterPro" id="IPR022229">
    <property type="entry name" value="TPPII_Ig-like-2"/>
</dbReference>
<dbReference type="GO" id="GO:0004252">
    <property type="term" value="F:serine-type endopeptidase activity"/>
    <property type="evidence" value="ECO:0007669"/>
    <property type="project" value="InterPro"/>
</dbReference>
<dbReference type="InterPro" id="IPR048383">
    <property type="entry name" value="TPPII_Ig-like-1"/>
</dbReference>
<reference evidence="10 11" key="1">
    <citation type="journal article" date="2015" name="Genome Biol. Evol.">
        <title>Comparative Genomics of a Bacterivorous Green Alga Reveals Evolutionary Causalities and Consequences of Phago-Mixotrophic Mode of Nutrition.</title>
        <authorList>
            <person name="Burns J.A."/>
            <person name="Paasch A."/>
            <person name="Narechania A."/>
            <person name="Kim E."/>
        </authorList>
    </citation>
    <scope>NUCLEOTIDE SEQUENCE [LARGE SCALE GENOMIC DNA]</scope>
    <source>
        <strain evidence="10 11">PLY_AMNH</strain>
    </source>
</reference>
<dbReference type="Gene3D" id="3.40.50.200">
    <property type="entry name" value="Peptidase S8/S53 domain"/>
    <property type="match status" value="1"/>
</dbReference>
<evidence type="ECO:0000259" key="8">
    <source>
        <dbReference type="Pfam" id="PF21223"/>
    </source>
</evidence>
<evidence type="ECO:0000259" key="9">
    <source>
        <dbReference type="Pfam" id="PF21316"/>
    </source>
</evidence>
<feature type="domain" description="Tripeptidyl peptidase II second Ig-like" evidence="7">
    <location>
        <begin position="446"/>
        <end position="630"/>
    </location>
</feature>
<dbReference type="Pfam" id="PF12580">
    <property type="entry name" value="TPPII"/>
    <property type="match status" value="1"/>
</dbReference>
<dbReference type="PANTHER" id="PTHR43806:SF14">
    <property type="entry name" value="TRIPEPTIDYL-PEPTIDASE 2"/>
    <property type="match status" value="1"/>
</dbReference>
<dbReference type="Pfam" id="PF21316">
    <property type="entry name" value="TPPII_GBD"/>
    <property type="match status" value="1"/>
</dbReference>
<dbReference type="PROSITE" id="PS00138">
    <property type="entry name" value="SUBTILASE_SER"/>
    <property type="match status" value="1"/>
</dbReference>
<organism evidence="10 11">
    <name type="scientific">Cymbomonas tetramitiformis</name>
    <dbReference type="NCBI Taxonomy" id="36881"/>
    <lineage>
        <taxon>Eukaryota</taxon>
        <taxon>Viridiplantae</taxon>
        <taxon>Chlorophyta</taxon>
        <taxon>Pyramimonadophyceae</taxon>
        <taxon>Pyramimonadales</taxon>
        <taxon>Pyramimonadaceae</taxon>
        <taxon>Cymbomonas</taxon>
    </lineage>
</organism>
<feature type="non-terminal residue" evidence="10">
    <location>
        <position position="1"/>
    </location>
</feature>
<dbReference type="InterPro" id="IPR000209">
    <property type="entry name" value="Peptidase_S8/S53_dom"/>
</dbReference>
<gene>
    <name evidence="10" type="ORF">CYMTET_53040</name>
</gene>
<comment type="similarity">
    <text evidence="1 5">Belongs to the peptidase S8 family.</text>
</comment>
<dbReference type="AlphaFoldDB" id="A0AAE0ES52"/>
<dbReference type="SUPFAM" id="SSF52743">
    <property type="entry name" value="Subtilisin-like"/>
    <property type="match status" value="1"/>
</dbReference>
<dbReference type="GO" id="GO:0008240">
    <property type="term" value="F:tripeptidyl-peptidase activity"/>
    <property type="evidence" value="ECO:0007669"/>
    <property type="project" value="TreeGrafter"/>
</dbReference>
<dbReference type="InterPro" id="IPR036852">
    <property type="entry name" value="Peptidase_S8/S53_dom_sf"/>
</dbReference>